<dbReference type="AlphaFoldDB" id="A0A255ED66"/>
<evidence type="ECO:0000313" key="1">
    <source>
        <dbReference type="EMBL" id="OYN88861.1"/>
    </source>
</evidence>
<evidence type="ECO:0000313" key="2">
    <source>
        <dbReference type="Proteomes" id="UP000216533"/>
    </source>
</evidence>
<gene>
    <name evidence="1" type="ORF">CGZ92_03935</name>
</gene>
<dbReference type="RefSeq" id="WP_094450076.1">
    <property type="nucleotide sequence ID" value="NZ_NMVI01000011.1"/>
</dbReference>
<reference evidence="1 2" key="1">
    <citation type="submission" date="2017-07" db="EMBL/GenBank/DDBJ databases">
        <title>Draft whole genome sequences of clinical Proprionibacteriaceae strains.</title>
        <authorList>
            <person name="Bernier A.-M."/>
            <person name="Bernard K."/>
            <person name="Domingo M.-C."/>
        </authorList>
    </citation>
    <scope>NUCLEOTIDE SEQUENCE [LARGE SCALE GENOMIC DNA]</scope>
    <source>
        <strain evidence="1 2">NML 160184</strain>
    </source>
</reference>
<comment type="caution">
    <text evidence="1">The sequence shown here is derived from an EMBL/GenBank/DDBJ whole genome shotgun (WGS) entry which is preliminary data.</text>
</comment>
<name>A0A255ED66_9ACTN</name>
<accession>A0A255ED66</accession>
<dbReference type="EMBL" id="NMVI01000011">
    <property type="protein sequence ID" value="OYN88861.1"/>
    <property type="molecule type" value="Genomic_DNA"/>
</dbReference>
<dbReference type="Proteomes" id="UP000216533">
    <property type="component" value="Unassembled WGS sequence"/>
</dbReference>
<sequence>MSAPLMPHRTIDPDAVLWRDWLYQLEALPLEHLEQVVLNWDYTSTLTFRTQLRFDAELLTSSSDVLSPSCVGAKLTADCPSTSLQISTLVTLPREGENPVELTLSIPPGVAAESVVIARSLVVICDHSAPCAPRGSRLTHPETKRVRVEGEGGRFPVELMSFAGLPYQHAPWVVDVRFDDLDDSYVASTALWVNNDHELKDVLLNPKSKNSAALHTMIQADVFAALLQRLAELVDEDESLAAPESPADDSVWAIASGLARHFLRSDLPLVVSAWREDPLGTQARIRSDVGFLKGLEQ</sequence>
<organism evidence="1 2">
    <name type="scientific">Parenemella sanctibonifatiensis</name>
    <dbReference type="NCBI Taxonomy" id="2016505"/>
    <lineage>
        <taxon>Bacteria</taxon>
        <taxon>Bacillati</taxon>
        <taxon>Actinomycetota</taxon>
        <taxon>Actinomycetes</taxon>
        <taxon>Propionibacteriales</taxon>
        <taxon>Propionibacteriaceae</taxon>
        <taxon>Parenemella</taxon>
    </lineage>
</organism>
<protein>
    <submittedName>
        <fullName evidence="1">Uncharacterized protein</fullName>
    </submittedName>
</protein>
<proteinExistence type="predicted"/>